<organism evidence="2 3">
    <name type="scientific">Dryococelus australis</name>
    <dbReference type="NCBI Taxonomy" id="614101"/>
    <lineage>
        <taxon>Eukaryota</taxon>
        <taxon>Metazoa</taxon>
        <taxon>Ecdysozoa</taxon>
        <taxon>Arthropoda</taxon>
        <taxon>Hexapoda</taxon>
        <taxon>Insecta</taxon>
        <taxon>Pterygota</taxon>
        <taxon>Neoptera</taxon>
        <taxon>Polyneoptera</taxon>
        <taxon>Phasmatodea</taxon>
        <taxon>Verophasmatodea</taxon>
        <taxon>Anareolatae</taxon>
        <taxon>Phasmatidae</taxon>
        <taxon>Eurycanthinae</taxon>
        <taxon>Dryococelus</taxon>
    </lineage>
</organism>
<dbReference type="EMBL" id="JARBHB010000005">
    <property type="protein sequence ID" value="KAJ8884420.1"/>
    <property type="molecule type" value="Genomic_DNA"/>
</dbReference>
<proteinExistence type="predicted"/>
<protein>
    <submittedName>
        <fullName evidence="2">Uncharacterized protein</fullName>
    </submittedName>
</protein>
<evidence type="ECO:0000313" key="3">
    <source>
        <dbReference type="Proteomes" id="UP001159363"/>
    </source>
</evidence>
<sequence>MWIAQECRGPPTNRERNKESRVVSDAGWLMFRTLMKSAMCEWVFPVRVVLSHRTGIYSKPDFISTVRELASAAESGKEADSLMPEIAKSLDRTALQWRRRGTQDRIKSLRQPEFKGGGIGIVRHDSHMRKSGSSLITPPPRLPEKSFRRIMFRLSSRVAARTGCEGARLPRRTRYDSRRRHSQLSQVKNVPEDAAGRRDFSEISGFPRLCIPTLLHNHPTSPSFAELWNVRPIVLIYENISDEVFRTPHTLETQFRSSQEYIKTTFSKRHISKYTGQVHTQILQGPAASEKSEVTISGLYQALALLSLLGTSRSSEATYMSSVTPRSSYSPLEPLPLLVDLCGGGLQMAARACRGREANIRDRGSLSAGQPYTWRQLLTTCCEQATPTAYWQLPAGLPSRHLSALIWSIGARVHVFAPPATQSEKRGEYSHSLVDAFTSFAPRTSTEEFCDLWGNPTSRTMCWWWVIKMTRWRPPFATHCETIVECLHDLLGDVCRNSHNFATSSERAGHPRSPRRDISFPGNISPITSIDLPAVCTVATSLLKPGISHIHFFQRCDGNTARVARRSDEALGVRVSPSLLDLGRAGTCSPEGAHSILRFIVRSHTLSGDQHLAQVRGCPRVPLRNVADLNVVHLWPCVTVQGTAIQLAARHTRHTGPQTNFTTAVGLTRCSAPCMRHGPSPLLEVSTGLAKTQECSGETGWRLGPPRRITRVGEDSRPPIYHH</sequence>
<keyword evidence="3" id="KW-1185">Reference proteome</keyword>
<reference evidence="2 3" key="1">
    <citation type="submission" date="2023-02" db="EMBL/GenBank/DDBJ databases">
        <title>LHISI_Scaffold_Assembly.</title>
        <authorList>
            <person name="Stuart O.P."/>
            <person name="Cleave R."/>
            <person name="Magrath M.J.L."/>
            <person name="Mikheyev A.S."/>
        </authorList>
    </citation>
    <scope>NUCLEOTIDE SEQUENCE [LARGE SCALE GENOMIC DNA]</scope>
    <source>
        <strain evidence="2">Daus_M_001</strain>
        <tissue evidence="2">Leg muscle</tissue>
    </source>
</reference>
<dbReference type="Proteomes" id="UP001159363">
    <property type="component" value="Chromosome 4"/>
</dbReference>
<comment type="caution">
    <text evidence="2">The sequence shown here is derived from an EMBL/GenBank/DDBJ whole genome shotgun (WGS) entry which is preliminary data.</text>
</comment>
<gene>
    <name evidence="2" type="ORF">PR048_016277</name>
</gene>
<feature type="region of interest" description="Disordered" evidence="1">
    <location>
        <begin position="696"/>
        <end position="723"/>
    </location>
</feature>
<evidence type="ECO:0000256" key="1">
    <source>
        <dbReference type="SAM" id="MobiDB-lite"/>
    </source>
</evidence>
<accession>A0ABQ9HJG4</accession>
<name>A0ABQ9HJG4_9NEOP</name>
<evidence type="ECO:0000313" key="2">
    <source>
        <dbReference type="EMBL" id="KAJ8884420.1"/>
    </source>
</evidence>